<name>A0AAE0WZZ3_9PEZI</name>
<dbReference type="AlphaFoldDB" id="A0AAE0WZZ3"/>
<evidence type="ECO:0008006" key="3">
    <source>
        <dbReference type="Google" id="ProtNLM"/>
    </source>
</evidence>
<gene>
    <name evidence="1" type="ORF">B0T22DRAFT_522966</name>
</gene>
<proteinExistence type="predicted"/>
<evidence type="ECO:0000313" key="2">
    <source>
        <dbReference type="Proteomes" id="UP001270362"/>
    </source>
</evidence>
<dbReference type="EMBL" id="JAULSO010000006">
    <property type="protein sequence ID" value="KAK3681721.1"/>
    <property type="molecule type" value="Genomic_DNA"/>
</dbReference>
<reference evidence="1" key="1">
    <citation type="journal article" date="2023" name="Mol. Phylogenet. Evol.">
        <title>Genome-scale phylogeny and comparative genomics of the fungal order Sordariales.</title>
        <authorList>
            <person name="Hensen N."/>
            <person name="Bonometti L."/>
            <person name="Westerberg I."/>
            <person name="Brannstrom I.O."/>
            <person name="Guillou S."/>
            <person name="Cros-Aarteil S."/>
            <person name="Calhoun S."/>
            <person name="Haridas S."/>
            <person name="Kuo A."/>
            <person name="Mondo S."/>
            <person name="Pangilinan J."/>
            <person name="Riley R."/>
            <person name="LaButti K."/>
            <person name="Andreopoulos B."/>
            <person name="Lipzen A."/>
            <person name="Chen C."/>
            <person name="Yan M."/>
            <person name="Daum C."/>
            <person name="Ng V."/>
            <person name="Clum A."/>
            <person name="Steindorff A."/>
            <person name="Ohm R.A."/>
            <person name="Martin F."/>
            <person name="Silar P."/>
            <person name="Natvig D.O."/>
            <person name="Lalanne C."/>
            <person name="Gautier V."/>
            <person name="Ament-Velasquez S.L."/>
            <person name="Kruys A."/>
            <person name="Hutchinson M.I."/>
            <person name="Powell A.J."/>
            <person name="Barry K."/>
            <person name="Miller A.N."/>
            <person name="Grigoriev I.V."/>
            <person name="Debuchy R."/>
            <person name="Gladieux P."/>
            <person name="Hiltunen Thoren M."/>
            <person name="Johannesson H."/>
        </authorList>
    </citation>
    <scope>NUCLEOTIDE SEQUENCE</scope>
    <source>
        <strain evidence="1">CBS 314.62</strain>
    </source>
</reference>
<comment type="caution">
    <text evidence="1">The sequence shown here is derived from an EMBL/GenBank/DDBJ whole genome shotgun (WGS) entry which is preliminary data.</text>
</comment>
<evidence type="ECO:0000313" key="1">
    <source>
        <dbReference type="EMBL" id="KAK3681721.1"/>
    </source>
</evidence>
<dbReference type="Proteomes" id="UP001270362">
    <property type="component" value="Unassembled WGS sequence"/>
</dbReference>
<protein>
    <recommendedName>
        <fullName evidence="3">F-box domain-containing protein</fullName>
    </recommendedName>
</protein>
<accession>A0AAE0WZZ3</accession>
<keyword evidence="2" id="KW-1185">Reference proteome</keyword>
<sequence length="260" mass="29538">MTSILSLSNELLDHIARSIDTDADLATLSATCRRIWESGNYILYSRAAKRHLYLLAWAAETGRVGTLKRLLAAGVSPNTAVYTTHDRRRKGGEARMRSIRPSRFFTPFGDRPRDRPILSDRDGTPYELFRNHYLVKDSRIIDVELSDEGFKTATGHDQRSPAVLEHAEYKSVSDYVEATAKNGWGQTLSFAVYTDPLAAFDDKIGGWRALQFMFQRCHCTWPSQTDTSRPSRSCWRLARFWTPRFPRTARPFAPAPSTSS</sequence>
<organism evidence="1 2">
    <name type="scientific">Podospora appendiculata</name>
    <dbReference type="NCBI Taxonomy" id="314037"/>
    <lineage>
        <taxon>Eukaryota</taxon>
        <taxon>Fungi</taxon>
        <taxon>Dikarya</taxon>
        <taxon>Ascomycota</taxon>
        <taxon>Pezizomycotina</taxon>
        <taxon>Sordariomycetes</taxon>
        <taxon>Sordariomycetidae</taxon>
        <taxon>Sordariales</taxon>
        <taxon>Podosporaceae</taxon>
        <taxon>Podospora</taxon>
    </lineage>
</organism>
<reference evidence="1" key="2">
    <citation type="submission" date="2023-06" db="EMBL/GenBank/DDBJ databases">
        <authorList>
            <consortium name="Lawrence Berkeley National Laboratory"/>
            <person name="Haridas S."/>
            <person name="Hensen N."/>
            <person name="Bonometti L."/>
            <person name="Westerberg I."/>
            <person name="Brannstrom I.O."/>
            <person name="Guillou S."/>
            <person name="Cros-Aarteil S."/>
            <person name="Calhoun S."/>
            <person name="Kuo A."/>
            <person name="Mondo S."/>
            <person name="Pangilinan J."/>
            <person name="Riley R."/>
            <person name="Labutti K."/>
            <person name="Andreopoulos B."/>
            <person name="Lipzen A."/>
            <person name="Chen C."/>
            <person name="Yanf M."/>
            <person name="Daum C."/>
            <person name="Ng V."/>
            <person name="Clum A."/>
            <person name="Steindorff A."/>
            <person name="Ohm R."/>
            <person name="Martin F."/>
            <person name="Silar P."/>
            <person name="Natvig D."/>
            <person name="Lalanne C."/>
            <person name="Gautier V."/>
            <person name="Ament-Velasquez S.L."/>
            <person name="Kruys A."/>
            <person name="Hutchinson M.I."/>
            <person name="Powell A.J."/>
            <person name="Barry K."/>
            <person name="Miller A.N."/>
            <person name="Grigoriev I.V."/>
            <person name="Debuchy R."/>
            <person name="Gladieux P."/>
            <person name="Thoren M.H."/>
            <person name="Johannesson H."/>
        </authorList>
    </citation>
    <scope>NUCLEOTIDE SEQUENCE</scope>
    <source>
        <strain evidence="1">CBS 314.62</strain>
    </source>
</reference>